<evidence type="ECO:0000256" key="3">
    <source>
        <dbReference type="SAM" id="Phobius"/>
    </source>
</evidence>
<evidence type="ECO:0000313" key="7">
    <source>
        <dbReference type="Proteomes" id="UP001519460"/>
    </source>
</evidence>
<comment type="caution">
    <text evidence="6">The sequence shown here is derived from an EMBL/GenBank/DDBJ whole genome shotgun (WGS) entry which is preliminary data.</text>
</comment>
<dbReference type="SMART" id="SM00208">
    <property type="entry name" value="TNFR"/>
    <property type="match status" value="1"/>
</dbReference>
<keyword evidence="3" id="KW-1133">Transmembrane helix</keyword>
<evidence type="ECO:0000256" key="2">
    <source>
        <dbReference type="SAM" id="MobiDB-lite"/>
    </source>
</evidence>
<dbReference type="EMBL" id="JACVVK020000522">
    <property type="protein sequence ID" value="KAK7468123.1"/>
    <property type="molecule type" value="Genomic_DNA"/>
</dbReference>
<feature type="signal peptide" evidence="4">
    <location>
        <begin position="1"/>
        <end position="24"/>
    </location>
</feature>
<feature type="chain" id="PRO_5044833851" description="TNFR-Cys domain-containing protein" evidence="4">
    <location>
        <begin position="25"/>
        <end position="293"/>
    </location>
</feature>
<organism evidence="6 7">
    <name type="scientific">Batillaria attramentaria</name>
    <dbReference type="NCBI Taxonomy" id="370345"/>
    <lineage>
        <taxon>Eukaryota</taxon>
        <taxon>Metazoa</taxon>
        <taxon>Spiralia</taxon>
        <taxon>Lophotrochozoa</taxon>
        <taxon>Mollusca</taxon>
        <taxon>Gastropoda</taxon>
        <taxon>Caenogastropoda</taxon>
        <taxon>Sorbeoconcha</taxon>
        <taxon>Cerithioidea</taxon>
        <taxon>Batillariidae</taxon>
        <taxon>Batillaria</taxon>
    </lineage>
</organism>
<name>A0ABD0JCJ7_9CAEN</name>
<keyword evidence="3" id="KW-0812">Transmembrane</keyword>
<evidence type="ECO:0000313" key="6">
    <source>
        <dbReference type="EMBL" id="KAK7468123.1"/>
    </source>
</evidence>
<dbReference type="AlphaFoldDB" id="A0ABD0JCJ7"/>
<feature type="region of interest" description="Disordered" evidence="2">
    <location>
        <begin position="89"/>
        <end position="111"/>
    </location>
</feature>
<keyword evidence="7" id="KW-1185">Reference proteome</keyword>
<keyword evidence="1" id="KW-1015">Disulfide bond</keyword>
<comment type="caution">
    <text evidence="1">Lacks conserved residue(s) required for the propagation of feature annotation.</text>
</comment>
<feature type="region of interest" description="Disordered" evidence="2">
    <location>
        <begin position="253"/>
        <end position="293"/>
    </location>
</feature>
<dbReference type="Proteomes" id="UP001519460">
    <property type="component" value="Unassembled WGS sequence"/>
</dbReference>
<feature type="disulfide bond" evidence="1">
    <location>
        <begin position="43"/>
        <end position="56"/>
    </location>
</feature>
<sequence length="293" mass="32205">MAVNCGSLLSSLLVGVSLCGLGNSLQCDSDFYWDASGRICRPCSRCPRNLIIRTPCGEHSDTVCGPFREFLFFNQHDNVDLSFPSLPYDTDSDSGTASEEENSDERVRQYPKKTAVGGLQNEPMIEKDDGEYWKNLAFALIGVVCVLIFVATVVVLMACRKLHETAALKRPDEDEDDDSGYVVIRAIRPAPNRLLRPPPSDFTPSPAAASLLAAEESGDVPCCNSQGQRQLQLDQRCKGIYRPKRRLLNYDADDVFESEDSAGSRTSRKTPLQAIPEKSVSDSGSQCNNAEQV</sequence>
<dbReference type="PROSITE" id="PS50050">
    <property type="entry name" value="TNFR_NGFR_2"/>
    <property type="match status" value="1"/>
</dbReference>
<feature type="domain" description="TNFR-Cys" evidence="5">
    <location>
        <begin position="26"/>
        <end position="64"/>
    </location>
</feature>
<reference evidence="6 7" key="1">
    <citation type="journal article" date="2023" name="Sci. Data">
        <title>Genome assembly of the Korean intertidal mud-creeper Batillaria attramentaria.</title>
        <authorList>
            <person name="Patra A.K."/>
            <person name="Ho P.T."/>
            <person name="Jun S."/>
            <person name="Lee S.J."/>
            <person name="Kim Y."/>
            <person name="Won Y.J."/>
        </authorList>
    </citation>
    <scope>NUCLEOTIDE SEQUENCE [LARGE SCALE GENOMIC DNA]</scope>
    <source>
        <strain evidence="6">Wonlab-2016</strain>
    </source>
</reference>
<dbReference type="PROSITE" id="PS00652">
    <property type="entry name" value="TNFR_NGFR_1"/>
    <property type="match status" value="1"/>
</dbReference>
<dbReference type="Gene3D" id="2.10.50.10">
    <property type="entry name" value="Tumor Necrosis Factor Receptor, subunit A, domain 2"/>
    <property type="match status" value="1"/>
</dbReference>
<feature type="disulfide bond" evidence="1">
    <location>
        <begin position="46"/>
        <end position="64"/>
    </location>
</feature>
<feature type="transmembrane region" description="Helical" evidence="3">
    <location>
        <begin position="136"/>
        <end position="159"/>
    </location>
</feature>
<evidence type="ECO:0000259" key="5">
    <source>
        <dbReference type="PROSITE" id="PS50050"/>
    </source>
</evidence>
<proteinExistence type="predicted"/>
<keyword evidence="3" id="KW-0472">Membrane</keyword>
<feature type="compositionally biased region" description="Polar residues" evidence="2">
    <location>
        <begin position="281"/>
        <end position="293"/>
    </location>
</feature>
<dbReference type="Pfam" id="PF00020">
    <property type="entry name" value="TNFR_c6"/>
    <property type="match status" value="1"/>
</dbReference>
<evidence type="ECO:0000256" key="1">
    <source>
        <dbReference type="PROSITE-ProRule" id="PRU00206"/>
    </source>
</evidence>
<evidence type="ECO:0000256" key="4">
    <source>
        <dbReference type="SAM" id="SignalP"/>
    </source>
</evidence>
<keyword evidence="4" id="KW-0732">Signal</keyword>
<feature type="repeat" description="TNFR-Cys" evidence="1">
    <location>
        <begin position="26"/>
        <end position="64"/>
    </location>
</feature>
<protein>
    <recommendedName>
        <fullName evidence="5">TNFR-Cys domain-containing protein</fullName>
    </recommendedName>
</protein>
<dbReference type="InterPro" id="IPR001368">
    <property type="entry name" value="TNFR/NGFR_Cys_rich_reg"/>
</dbReference>
<accession>A0ABD0JCJ7</accession>
<gene>
    <name evidence="6" type="ORF">BaRGS_00036638</name>
</gene>